<evidence type="ECO:0008006" key="4">
    <source>
        <dbReference type="Google" id="ProtNLM"/>
    </source>
</evidence>
<dbReference type="InParanoid" id="G7E2N0"/>
<comment type="caution">
    <text evidence="2">The sequence shown here is derived from an EMBL/GenBank/DDBJ whole genome shotgun (WGS) entry which is preliminary data.</text>
</comment>
<evidence type="ECO:0000256" key="1">
    <source>
        <dbReference type="SAM" id="MobiDB-lite"/>
    </source>
</evidence>
<dbReference type="OMA" id="VDFNMSA"/>
<dbReference type="InterPro" id="IPR023214">
    <property type="entry name" value="HAD_sf"/>
</dbReference>
<dbReference type="Pfam" id="PF13344">
    <property type="entry name" value="Hydrolase_6"/>
    <property type="match status" value="1"/>
</dbReference>
<feature type="region of interest" description="Disordered" evidence="1">
    <location>
        <begin position="1"/>
        <end position="36"/>
    </location>
</feature>
<gene>
    <name evidence="2" type="primary">Mo03765</name>
    <name evidence="2" type="ORF">E5Q_03765</name>
</gene>
<dbReference type="eggNOG" id="KOG2882">
    <property type="taxonomic scope" value="Eukaryota"/>
</dbReference>
<protein>
    <recommendedName>
        <fullName evidence="4">4-nitrophenylphosphatase</fullName>
    </recommendedName>
</protein>
<dbReference type="Proteomes" id="UP000009131">
    <property type="component" value="Unassembled WGS sequence"/>
</dbReference>
<name>G7E2N0_MIXOS</name>
<dbReference type="EMBL" id="BABT02000110">
    <property type="protein sequence ID" value="GAA97090.1"/>
    <property type="molecule type" value="Genomic_DNA"/>
</dbReference>
<reference evidence="2 3" key="2">
    <citation type="journal article" date="2012" name="Open Biol.">
        <title>Characteristics of nucleosomes and linker DNA regions on the genome of the basidiomycete Mixia osmundae revealed by mono- and dinucleosome mapping.</title>
        <authorList>
            <person name="Nishida H."/>
            <person name="Kondo S."/>
            <person name="Matsumoto T."/>
            <person name="Suzuki Y."/>
            <person name="Yoshikawa H."/>
            <person name="Taylor T.D."/>
            <person name="Sugiyama J."/>
        </authorList>
    </citation>
    <scope>NUCLEOTIDE SEQUENCE [LARGE SCALE GENOMIC DNA]</scope>
    <source>
        <strain evidence="3">CBS 9802 / IAM 14324 / JCM 22182 / KY 12970</strain>
    </source>
</reference>
<dbReference type="GO" id="GO:0008967">
    <property type="term" value="F:phosphoglycolate phosphatase activity"/>
    <property type="evidence" value="ECO:0007669"/>
    <property type="project" value="TreeGrafter"/>
</dbReference>
<dbReference type="InterPro" id="IPR006357">
    <property type="entry name" value="HAD-SF_hydro_IIA"/>
</dbReference>
<dbReference type="PANTHER" id="PTHR19288">
    <property type="entry name" value="4-NITROPHENYLPHOSPHATASE-RELATED"/>
    <property type="match status" value="1"/>
</dbReference>
<dbReference type="STRING" id="764103.G7E2N0"/>
<evidence type="ECO:0000313" key="3">
    <source>
        <dbReference type="Proteomes" id="UP000009131"/>
    </source>
</evidence>
<organism evidence="2 3">
    <name type="scientific">Mixia osmundae (strain CBS 9802 / IAM 14324 / JCM 22182 / KY 12970)</name>
    <dbReference type="NCBI Taxonomy" id="764103"/>
    <lineage>
        <taxon>Eukaryota</taxon>
        <taxon>Fungi</taxon>
        <taxon>Dikarya</taxon>
        <taxon>Basidiomycota</taxon>
        <taxon>Pucciniomycotina</taxon>
        <taxon>Mixiomycetes</taxon>
        <taxon>Mixiales</taxon>
        <taxon>Mixiaceae</taxon>
        <taxon>Mixia</taxon>
    </lineage>
</organism>
<dbReference type="AlphaFoldDB" id="G7E2N0"/>
<sequence length="376" mass="41338">MRCCPRSCQQRDDDARGRGRTQTSRRGSLPASTSSRPVRLTDHLLSLFSIDPLRSTTDLTTGIDIVACPSRADMPKELDEHEDLAGFLAQYDSFLFDCDGVIWVGSEPIAGSVDAIRYLLKLGKRVKFITNNATASRKTYVKRLHDIGLHEILHTDVCSSGTASVDHLASLLPRLDPAKRDIFLICQAALEEELREAGITNFRGGSDPKWNEPMPLQDFSSIKPDPRIGIVLLSFDMHFNYRKICQAYDHLAKNAHCQLVLTNDDVEVVVGQDVACPGEGLMAATLRPATKNPVTVCGKPNKTLWDSINREGKMDSSRTLMIGDSLATDIQFAKNAGLKSLLVFSGATSRDALRSSDIRPDFVADSLAIIARLGRP</sequence>
<dbReference type="GO" id="GO:0005737">
    <property type="term" value="C:cytoplasm"/>
    <property type="evidence" value="ECO:0007669"/>
    <property type="project" value="TreeGrafter"/>
</dbReference>
<reference evidence="2 3" key="1">
    <citation type="journal article" date="2011" name="J. Gen. Appl. Microbiol.">
        <title>Draft genome sequencing of the enigmatic basidiomycete Mixia osmundae.</title>
        <authorList>
            <person name="Nishida H."/>
            <person name="Nagatsuka Y."/>
            <person name="Sugiyama J."/>
        </authorList>
    </citation>
    <scope>NUCLEOTIDE SEQUENCE [LARGE SCALE GENOMIC DNA]</scope>
    <source>
        <strain evidence="3">CBS 9802 / IAM 14324 / JCM 22182 / KY 12970</strain>
    </source>
</reference>
<evidence type="ECO:0000313" key="2">
    <source>
        <dbReference type="EMBL" id="GAA97090.1"/>
    </source>
</evidence>
<proteinExistence type="predicted"/>
<dbReference type="NCBIfam" id="TIGR01460">
    <property type="entry name" value="HAD-SF-IIA"/>
    <property type="match status" value="1"/>
</dbReference>
<dbReference type="RefSeq" id="XP_014565511.1">
    <property type="nucleotide sequence ID" value="XM_014710025.1"/>
</dbReference>
<keyword evidence="3" id="KW-1185">Reference proteome</keyword>
<dbReference type="Gene3D" id="3.40.50.1000">
    <property type="entry name" value="HAD superfamily/HAD-like"/>
    <property type="match status" value="2"/>
</dbReference>
<dbReference type="PANTHER" id="PTHR19288:SF46">
    <property type="entry name" value="HALOACID DEHALOGENASE-LIKE HYDROLASE DOMAIN-CONTAINING PROTEIN 2"/>
    <property type="match status" value="1"/>
</dbReference>
<dbReference type="GO" id="GO:0004035">
    <property type="term" value="F:alkaline phosphatase activity"/>
    <property type="evidence" value="ECO:0007669"/>
    <property type="project" value="TreeGrafter"/>
</dbReference>
<accession>G7E2N0</accession>
<dbReference type="InterPro" id="IPR036412">
    <property type="entry name" value="HAD-like_sf"/>
</dbReference>
<dbReference type="SUPFAM" id="SSF56784">
    <property type="entry name" value="HAD-like"/>
    <property type="match status" value="1"/>
</dbReference>
<dbReference type="HOGENOM" id="CLU_043473_0_1_1"/>
<dbReference type="Pfam" id="PF13242">
    <property type="entry name" value="Hydrolase_like"/>
    <property type="match status" value="1"/>
</dbReference>
<dbReference type="OrthoDB" id="413953at2759"/>